<dbReference type="PANTHER" id="PTHR41523:SF8">
    <property type="entry name" value="ETHYLENE RESPONSE SENSOR PROTEIN"/>
    <property type="match status" value="1"/>
</dbReference>
<evidence type="ECO:0000313" key="10">
    <source>
        <dbReference type="EMBL" id="XAN07318.1"/>
    </source>
</evidence>
<dbReference type="InterPro" id="IPR022066">
    <property type="entry name" value="PdtaS_GAF"/>
</dbReference>
<dbReference type="Proteomes" id="UP001442841">
    <property type="component" value="Chromosome"/>
</dbReference>
<accession>A0ABZ3FMP1</accession>
<evidence type="ECO:0000256" key="6">
    <source>
        <dbReference type="ARBA" id="ARBA00022777"/>
    </source>
</evidence>
<dbReference type="InterPro" id="IPR004358">
    <property type="entry name" value="Sig_transdc_His_kin-like_C"/>
</dbReference>
<dbReference type="SMART" id="SM00911">
    <property type="entry name" value="HWE_HK"/>
    <property type="match status" value="1"/>
</dbReference>
<sequence length="500" mass="54272">MQLMNQLMRDHADISDDDEVFLFRLVNEWHLIADLSFSDLVLWVPSHDPDIFWAVAQIRPTTGPTALEDDVAGDSVGYQPEHGVPEAYLSGEMVETSENKLQAGVPVDVHAIPIKRCGRVIAVVERHTNRMGVRAPGSLEDTYLEIAETLTGMLGRGEFPLPGTPSDPVVSPRVGDGLIRLDEHLNVMYATPNAVTAYRRMGLAADLEDENLPLITRSLQVPVTWDQEGPDPLDEAFGRGEATEIDVAVGMISIRLRILPLMCGDRGRVGVVVLCRDVTELSKRERQLVTKDATIREIHHRVKNNLQTVAALLRMQARRIGSPEARAALTEAVSRVAAIAVVHETLSQAYDEVVEFDEVADRVLKMVGGLALTRGDRVTARREGTFGLIPADVATNLSLVVTELCQNAMEHGLAEARQGLVRVLPQTTNGQLTVEVIDDGAGLPAGFALETNRSLGLSIVATLMADLGGTFELANNASGKGARAMITLPVADVYRPSLDS</sequence>
<dbReference type="InterPro" id="IPR036890">
    <property type="entry name" value="HATPase_C_sf"/>
</dbReference>
<dbReference type="SMART" id="SM00387">
    <property type="entry name" value="HATPase_c"/>
    <property type="match status" value="1"/>
</dbReference>
<dbReference type="InterPro" id="IPR011495">
    <property type="entry name" value="Sig_transdc_His_kin_sub2_dim/P"/>
</dbReference>
<name>A0ABZ3FMP1_9ACTN</name>
<evidence type="ECO:0000256" key="4">
    <source>
        <dbReference type="ARBA" id="ARBA00022679"/>
    </source>
</evidence>
<keyword evidence="8" id="KW-0902">Two-component regulatory system</keyword>
<keyword evidence="3" id="KW-0597">Phosphoprotein</keyword>
<dbReference type="Gene3D" id="3.30.450.280">
    <property type="entry name" value="GAF domain"/>
    <property type="match status" value="1"/>
</dbReference>
<feature type="domain" description="Histidine kinase" evidence="9">
    <location>
        <begin position="297"/>
        <end position="492"/>
    </location>
</feature>
<dbReference type="InterPro" id="IPR005467">
    <property type="entry name" value="His_kinase_dom"/>
</dbReference>
<dbReference type="PRINTS" id="PR00344">
    <property type="entry name" value="BCTRLSENSOR"/>
</dbReference>
<evidence type="ECO:0000256" key="7">
    <source>
        <dbReference type="ARBA" id="ARBA00022840"/>
    </source>
</evidence>
<dbReference type="EC" id="2.7.13.3" evidence="2"/>
<keyword evidence="11" id="KW-1185">Reference proteome</keyword>
<dbReference type="InterPro" id="IPR003594">
    <property type="entry name" value="HATPase_dom"/>
</dbReference>
<dbReference type="Gene3D" id="3.30.450.20">
    <property type="entry name" value="PAS domain"/>
    <property type="match status" value="1"/>
</dbReference>
<dbReference type="Pfam" id="PF07568">
    <property type="entry name" value="HisKA_2"/>
    <property type="match status" value="1"/>
</dbReference>
<protein>
    <recommendedName>
        <fullName evidence="2">histidine kinase</fullName>
        <ecNumber evidence="2">2.7.13.3</ecNumber>
    </recommendedName>
</protein>
<keyword evidence="5" id="KW-0547">Nucleotide-binding</keyword>
<dbReference type="SUPFAM" id="SSF55874">
    <property type="entry name" value="ATPase domain of HSP90 chaperone/DNA topoisomerase II/histidine kinase"/>
    <property type="match status" value="1"/>
</dbReference>
<dbReference type="PANTHER" id="PTHR41523">
    <property type="entry name" value="TWO-COMPONENT SYSTEM SENSOR PROTEIN"/>
    <property type="match status" value="1"/>
</dbReference>
<dbReference type="RefSeq" id="WP_425308772.1">
    <property type="nucleotide sequence ID" value="NZ_CP154795.1"/>
</dbReference>
<evidence type="ECO:0000256" key="2">
    <source>
        <dbReference type="ARBA" id="ARBA00012438"/>
    </source>
</evidence>
<keyword evidence="6 10" id="KW-0418">Kinase</keyword>
<dbReference type="Pfam" id="PF02518">
    <property type="entry name" value="HATPase_c"/>
    <property type="match status" value="1"/>
</dbReference>
<dbReference type="GO" id="GO:0016301">
    <property type="term" value="F:kinase activity"/>
    <property type="evidence" value="ECO:0007669"/>
    <property type="project" value="UniProtKB-KW"/>
</dbReference>
<evidence type="ECO:0000256" key="3">
    <source>
        <dbReference type="ARBA" id="ARBA00022553"/>
    </source>
</evidence>
<evidence type="ECO:0000256" key="5">
    <source>
        <dbReference type="ARBA" id="ARBA00022741"/>
    </source>
</evidence>
<dbReference type="InterPro" id="IPR011102">
    <property type="entry name" value="Sig_transdc_His_kinase_HWE"/>
</dbReference>
<proteinExistence type="predicted"/>
<dbReference type="Pfam" id="PF12282">
    <property type="entry name" value="GAF_PdtaS"/>
    <property type="match status" value="1"/>
</dbReference>
<evidence type="ECO:0000313" key="11">
    <source>
        <dbReference type="Proteomes" id="UP001442841"/>
    </source>
</evidence>
<evidence type="ECO:0000259" key="9">
    <source>
        <dbReference type="PROSITE" id="PS50109"/>
    </source>
</evidence>
<comment type="catalytic activity">
    <reaction evidence="1">
        <text>ATP + protein L-histidine = ADP + protein N-phospho-L-histidine.</text>
        <dbReference type="EC" id="2.7.13.3"/>
    </reaction>
</comment>
<evidence type="ECO:0000256" key="1">
    <source>
        <dbReference type="ARBA" id="ARBA00000085"/>
    </source>
</evidence>
<reference evidence="10 11" key="1">
    <citation type="submission" date="2024-04" db="EMBL/GenBank/DDBJ databases">
        <title>Isolation of an actinomycete strain from pig manure.</title>
        <authorList>
            <person name="Gong T."/>
            <person name="Yu Z."/>
            <person name="An M."/>
            <person name="Wei C."/>
            <person name="Yang W."/>
            <person name="Liu L."/>
        </authorList>
    </citation>
    <scope>NUCLEOTIDE SEQUENCE [LARGE SCALE GENOMIC DNA]</scope>
    <source>
        <strain evidence="10 11">ZF39</strain>
    </source>
</reference>
<dbReference type="Gene3D" id="3.30.565.10">
    <property type="entry name" value="Histidine kinase-like ATPase, C-terminal domain"/>
    <property type="match status" value="1"/>
</dbReference>
<dbReference type="InterPro" id="IPR038424">
    <property type="entry name" value="H_kinase_PdtaS_GAF_sf"/>
</dbReference>
<dbReference type="PROSITE" id="PS50109">
    <property type="entry name" value="HIS_KIN"/>
    <property type="match status" value="1"/>
</dbReference>
<gene>
    <name evidence="10" type="ORF">AADG42_08430</name>
</gene>
<keyword evidence="7" id="KW-0067">ATP-binding</keyword>
<dbReference type="EMBL" id="CP154795">
    <property type="protein sequence ID" value="XAN07318.1"/>
    <property type="molecule type" value="Genomic_DNA"/>
</dbReference>
<organism evidence="10 11">
    <name type="scientific">Ammonicoccus fulvus</name>
    <dbReference type="NCBI Taxonomy" id="3138240"/>
    <lineage>
        <taxon>Bacteria</taxon>
        <taxon>Bacillati</taxon>
        <taxon>Actinomycetota</taxon>
        <taxon>Actinomycetes</taxon>
        <taxon>Propionibacteriales</taxon>
        <taxon>Propionibacteriaceae</taxon>
        <taxon>Ammonicoccus</taxon>
    </lineage>
</organism>
<keyword evidence="4" id="KW-0808">Transferase</keyword>
<evidence type="ECO:0000256" key="8">
    <source>
        <dbReference type="ARBA" id="ARBA00023012"/>
    </source>
</evidence>